<dbReference type="Pfam" id="PF11104">
    <property type="entry name" value="PilM_2"/>
    <property type="match status" value="1"/>
</dbReference>
<dbReference type="Gene3D" id="3.30.1490.300">
    <property type="match status" value="1"/>
</dbReference>
<sequence>MFSIYPRKESLLGLDISSSAIKLVEMTRKGRDYRIESYSVAPLPEGVANEKDIVEPEPVGEAIRKALRDSRSKLKHCALAIPTSMAISKIIAMPASIPQAELEAQMSMEAEQHIPYPMNEVNYDFEILGPSANSPETVDVLLAATRSENVEVRVAAAEMAGLTVDIVDTETHALEKVLRHLTNELEQNDSLAIVDFGATMTGISVFERSRLTFSREQTFGGRQLTEEIMHRYGLTWQEAGLAKKEGNLPENYVSEVLEPFKDSMVRQLHRFLQFYYASSQRDSVSQILICGGCARIPGVDEQIQSTIGIPVRVINPFTRVALGSRVSPVRFTNDMQALLIAAGLSLRGLE</sequence>
<organism evidence="1 2">
    <name type="scientific">Thiothrix caldifontis</name>
    <dbReference type="NCBI Taxonomy" id="525918"/>
    <lineage>
        <taxon>Bacteria</taxon>
        <taxon>Pseudomonadati</taxon>
        <taxon>Pseudomonadota</taxon>
        <taxon>Gammaproteobacteria</taxon>
        <taxon>Thiotrichales</taxon>
        <taxon>Thiotrichaceae</taxon>
        <taxon>Thiothrix</taxon>
    </lineage>
</organism>
<dbReference type="STRING" id="525918.SAMN05660964_02508"/>
<dbReference type="SUPFAM" id="SSF53067">
    <property type="entry name" value="Actin-like ATPase domain"/>
    <property type="match status" value="2"/>
</dbReference>
<dbReference type="OrthoDB" id="9773403at2"/>
<evidence type="ECO:0000313" key="1">
    <source>
        <dbReference type="EMBL" id="SEA81296.1"/>
    </source>
</evidence>
<dbReference type="PANTHER" id="PTHR32432:SF3">
    <property type="entry name" value="ETHANOLAMINE UTILIZATION PROTEIN EUTJ"/>
    <property type="match status" value="1"/>
</dbReference>
<proteinExistence type="predicted"/>
<dbReference type="CDD" id="cd24049">
    <property type="entry name" value="ASKHA_NBD_PilM"/>
    <property type="match status" value="1"/>
</dbReference>
<name>A0A1H4E8R1_9GAMM</name>
<dbReference type="InterPro" id="IPR043129">
    <property type="entry name" value="ATPase_NBD"/>
</dbReference>
<dbReference type="EMBL" id="FNQP01000014">
    <property type="protein sequence ID" value="SEA81296.1"/>
    <property type="molecule type" value="Genomic_DNA"/>
</dbReference>
<keyword evidence="2" id="KW-1185">Reference proteome</keyword>
<accession>A0A1H4E8R1</accession>
<dbReference type="InterPro" id="IPR050696">
    <property type="entry name" value="FtsA/MreB"/>
</dbReference>
<evidence type="ECO:0000313" key="2">
    <source>
        <dbReference type="Proteomes" id="UP000199397"/>
    </source>
</evidence>
<dbReference type="Proteomes" id="UP000199397">
    <property type="component" value="Unassembled WGS sequence"/>
</dbReference>
<dbReference type="RefSeq" id="WP_093069121.1">
    <property type="nucleotide sequence ID" value="NZ_FNQP01000014.1"/>
</dbReference>
<dbReference type="PIRSF" id="PIRSF019169">
    <property type="entry name" value="PilM"/>
    <property type="match status" value="1"/>
</dbReference>
<dbReference type="PANTHER" id="PTHR32432">
    <property type="entry name" value="CELL DIVISION PROTEIN FTSA-RELATED"/>
    <property type="match status" value="1"/>
</dbReference>
<dbReference type="Gene3D" id="3.30.420.40">
    <property type="match status" value="2"/>
</dbReference>
<protein>
    <submittedName>
        <fullName evidence="1">Type IV pilus assembly protein PilM</fullName>
    </submittedName>
</protein>
<reference evidence="1 2" key="1">
    <citation type="submission" date="2016-10" db="EMBL/GenBank/DDBJ databases">
        <authorList>
            <person name="de Groot N.N."/>
        </authorList>
    </citation>
    <scope>NUCLEOTIDE SEQUENCE [LARGE SCALE GENOMIC DNA]</scope>
    <source>
        <strain evidence="1 2">DSM 21228</strain>
    </source>
</reference>
<dbReference type="InterPro" id="IPR005883">
    <property type="entry name" value="PilM"/>
</dbReference>
<gene>
    <name evidence="1" type="ORF">SAMN05660964_02508</name>
</gene>
<dbReference type="AlphaFoldDB" id="A0A1H4E8R1"/>
<dbReference type="NCBIfam" id="TIGR01175">
    <property type="entry name" value="pilM"/>
    <property type="match status" value="1"/>
</dbReference>